<evidence type="ECO:0000313" key="3">
    <source>
        <dbReference type="EMBL" id="KAF3765606.1"/>
    </source>
</evidence>
<dbReference type="InterPro" id="IPR051190">
    <property type="entry name" value="Baculoviral_IAP"/>
</dbReference>
<dbReference type="AlphaFoldDB" id="A0A9P5CPW6"/>
<evidence type="ECO:0000256" key="2">
    <source>
        <dbReference type="ARBA" id="ARBA00022833"/>
    </source>
</evidence>
<dbReference type="InterPro" id="IPR001370">
    <property type="entry name" value="BIR_rpt"/>
</dbReference>
<protein>
    <submittedName>
        <fullName evidence="3">Uncharacterized protein</fullName>
    </submittedName>
</protein>
<evidence type="ECO:0000313" key="4">
    <source>
        <dbReference type="Proteomes" id="UP000803844"/>
    </source>
</evidence>
<dbReference type="PROSITE" id="PS50143">
    <property type="entry name" value="BIR_REPEAT_2"/>
    <property type="match status" value="1"/>
</dbReference>
<feature type="non-terminal residue" evidence="3">
    <location>
        <position position="77"/>
    </location>
</feature>
<dbReference type="Proteomes" id="UP000803844">
    <property type="component" value="Unassembled WGS sequence"/>
</dbReference>
<keyword evidence="1" id="KW-0479">Metal-binding</keyword>
<feature type="non-terminal residue" evidence="3">
    <location>
        <position position="1"/>
    </location>
</feature>
<dbReference type="SUPFAM" id="SSF57924">
    <property type="entry name" value="Inhibitor of apoptosis (IAP) repeat"/>
    <property type="match status" value="1"/>
</dbReference>
<dbReference type="GeneID" id="63836998"/>
<sequence length="77" mass="9065">YHNRLASFVDWPLEWEANQDKPTPETFARAGFFFHPSPPNLPDNVVCPCCKIFLDTWDPNDDPMREHKLRSPMCEFV</sequence>
<accession>A0A9P5CPW6</accession>
<dbReference type="PANTHER" id="PTHR46771">
    <property type="entry name" value="DETERIN"/>
    <property type="match status" value="1"/>
</dbReference>
<reference evidence="3" key="1">
    <citation type="journal article" date="2020" name="Phytopathology">
        <title>Genome sequence of the chestnut blight fungus Cryphonectria parasitica EP155: A fundamental resource for an archetypical invasive plant pathogen.</title>
        <authorList>
            <person name="Crouch J.A."/>
            <person name="Dawe A."/>
            <person name="Aerts A."/>
            <person name="Barry K."/>
            <person name="Churchill A.C.L."/>
            <person name="Grimwood J."/>
            <person name="Hillman B."/>
            <person name="Milgroom M.G."/>
            <person name="Pangilinan J."/>
            <person name="Smith M."/>
            <person name="Salamov A."/>
            <person name="Schmutz J."/>
            <person name="Yadav J."/>
            <person name="Grigoriev I.V."/>
            <person name="Nuss D."/>
        </authorList>
    </citation>
    <scope>NUCLEOTIDE SEQUENCE</scope>
    <source>
        <strain evidence="3">EP155</strain>
    </source>
</reference>
<dbReference type="Pfam" id="PF00653">
    <property type="entry name" value="BIR"/>
    <property type="match status" value="1"/>
</dbReference>
<gene>
    <name evidence="3" type="ORF">M406DRAFT_32441</name>
</gene>
<dbReference type="OrthoDB" id="2196114at2759"/>
<proteinExistence type="predicted"/>
<dbReference type="RefSeq" id="XP_040776567.1">
    <property type="nucleotide sequence ID" value="XM_040919869.1"/>
</dbReference>
<comment type="caution">
    <text evidence="3">The sequence shown here is derived from an EMBL/GenBank/DDBJ whole genome shotgun (WGS) entry which is preliminary data.</text>
</comment>
<dbReference type="EMBL" id="MU032347">
    <property type="protein sequence ID" value="KAF3765606.1"/>
    <property type="molecule type" value="Genomic_DNA"/>
</dbReference>
<evidence type="ECO:0000256" key="1">
    <source>
        <dbReference type="ARBA" id="ARBA00022723"/>
    </source>
</evidence>
<dbReference type="CDD" id="cd00022">
    <property type="entry name" value="BIR"/>
    <property type="match status" value="1"/>
</dbReference>
<dbReference type="PANTHER" id="PTHR46771:SF5">
    <property type="entry name" value="DETERIN"/>
    <property type="match status" value="1"/>
</dbReference>
<keyword evidence="2" id="KW-0862">Zinc</keyword>
<organism evidence="3 4">
    <name type="scientific">Cryphonectria parasitica (strain ATCC 38755 / EP155)</name>
    <dbReference type="NCBI Taxonomy" id="660469"/>
    <lineage>
        <taxon>Eukaryota</taxon>
        <taxon>Fungi</taxon>
        <taxon>Dikarya</taxon>
        <taxon>Ascomycota</taxon>
        <taxon>Pezizomycotina</taxon>
        <taxon>Sordariomycetes</taxon>
        <taxon>Sordariomycetidae</taxon>
        <taxon>Diaporthales</taxon>
        <taxon>Cryphonectriaceae</taxon>
        <taxon>Cryphonectria-Endothia species complex</taxon>
        <taxon>Cryphonectria</taxon>
    </lineage>
</organism>
<dbReference type="SMART" id="SM00238">
    <property type="entry name" value="BIR"/>
    <property type="match status" value="1"/>
</dbReference>
<name>A0A9P5CPW6_CRYP1</name>
<dbReference type="GO" id="GO:0046872">
    <property type="term" value="F:metal ion binding"/>
    <property type="evidence" value="ECO:0007669"/>
    <property type="project" value="UniProtKB-KW"/>
</dbReference>
<dbReference type="Gene3D" id="1.10.1170.10">
    <property type="entry name" value="Inhibitor Of Apoptosis Protein (2mihbC-IAP-1), Chain A"/>
    <property type="match status" value="1"/>
</dbReference>
<keyword evidence="4" id="KW-1185">Reference proteome</keyword>